<comment type="similarity">
    <text evidence="8">Belongs to the NRARP family.</text>
</comment>
<dbReference type="RefSeq" id="XP_013417045.1">
    <property type="nucleotide sequence ID" value="XM_013561591.1"/>
</dbReference>
<dbReference type="GeneID" id="106178432"/>
<comment type="subcellular location">
    <subcellularLocation>
        <location evidence="1">Cytoplasm</location>
        <location evidence="1">Cytoskeleton</location>
    </subcellularLocation>
</comment>
<dbReference type="Proteomes" id="UP000085678">
    <property type="component" value="Unplaced"/>
</dbReference>
<feature type="compositionally biased region" description="Low complexity" evidence="14">
    <location>
        <begin position="821"/>
        <end position="837"/>
    </location>
</feature>
<feature type="compositionally biased region" description="Basic and acidic residues" evidence="14">
    <location>
        <begin position="907"/>
        <end position="923"/>
    </location>
</feature>
<evidence type="ECO:0000256" key="10">
    <source>
        <dbReference type="ARBA" id="ARBA00065548"/>
    </source>
</evidence>
<dbReference type="InterPro" id="IPR051226">
    <property type="entry name" value="PP1_Regulatory_Subunit"/>
</dbReference>
<dbReference type="PROSITE" id="PS50088">
    <property type="entry name" value="ANK_REPEAT"/>
    <property type="match status" value="4"/>
</dbReference>
<organism evidence="16 17">
    <name type="scientific">Lingula anatina</name>
    <name type="common">Brachiopod</name>
    <name type="synonym">Lingula unguis</name>
    <dbReference type="NCBI Taxonomy" id="7574"/>
    <lineage>
        <taxon>Eukaryota</taxon>
        <taxon>Metazoa</taxon>
        <taxon>Spiralia</taxon>
        <taxon>Lophotrochozoa</taxon>
        <taxon>Brachiopoda</taxon>
        <taxon>Linguliformea</taxon>
        <taxon>Lingulata</taxon>
        <taxon>Lingulida</taxon>
        <taxon>Linguloidea</taxon>
        <taxon>Lingulidae</taxon>
        <taxon>Lingula</taxon>
    </lineage>
</organism>
<dbReference type="SMART" id="SM00248">
    <property type="entry name" value="ANK"/>
    <property type="match status" value="5"/>
</dbReference>
<evidence type="ECO:0000256" key="12">
    <source>
        <dbReference type="ARBA" id="ARBA00083252"/>
    </source>
</evidence>
<keyword evidence="2" id="KW-0217">Developmental protein</keyword>
<keyword evidence="7" id="KW-0206">Cytoskeleton</keyword>
<evidence type="ECO:0000256" key="6">
    <source>
        <dbReference type="ARBA" id="ARBA00023043"/>
    </source>
</evidence>
<dbReference type="GO" id="GO:0005856">
    <property type="term" value="C:cytoskeleton"/>
    <property type="evidence" value="ECO:0007669"/>
    <property type="project" value="UniProtKB-SubCell"/>
</dbReference>
<evidence type="ECO:0000256" key="3">
    <source>
        <dbReference type="ARBA" id="ARBA00022490"/>
    </source>
</evidence>
<comment type="subunit">
    <text evidence="10">PP1 comprises a catalytic subunit, PPP1CA, PPP1CB or PPP1CC, and one or several targeting or regulatory subunits. PPP1R12B mediates binding to myosin. Isoform 3 and isoform 4 bind PPP1R12A, but not isoform 1 of PPP1R12B itself. Binds IL16.</text>
</comment>
<gene>
    <name evidence="17" type="primary">LOC106178432</name>
</gene>
<keyword evidence="16" id="KW-1185">Reference proteome</keyword>
<feature type="compositionally biased region" description="Polar residues" evidence="14">
    <location>
        <begin position="490"/>
        <end position="504"/>
    </location>
</feature>
<evidence type="ECO:0000256" key="8">
    <source>
        <dbReference type="ARBA" id="ARBA00038386"/>
    </source>
</evidence>
<feature type="compositionally biased region" description="Low complexity" evidence="14">
    <location>
        <begin position="972"/>
        <end position="986"/>
    </location>
</feature>
<dbReference type="Pfam" id="PF12796">
    <property type="entry name" value="Ank_2"/>
    <property type="match status" value="2"/>
</dbReference>
<dbReference type="FunFam" id="1.25.40.20:FF:000004">
    <property type="entry name" value="Phosphatase 1 regulatory subunit 12A"/>
    <property type="match status" value="1"/>
</dbReference>
<evidence type="ECO:0000256" key="4">
    <source>
        <dbReference type="ARBA" id="ARBA00022553"/>
    </source>
</evidence>
<feature type="domain" description="cGMP-dependent protein kinase interacting" evidence="15">
    <location>
        <begin position="990"/>
        <end position="1088"/>
    </location>
</feature>
<feature type="compositionally biased region" description="Basic and acidic residues" evidence="14">
    <location>
        <begin position="443"/>
        <end position="487"/>
    </location>
</feature>
<evidence type="ECO:0000256" key="5">
    <source>
        <dbReference type="ARBA" id="ARBA00022737"/>
    </source>
</evidence>
<feature type="compositionally biased region" description="Basic and acidic residues" evidence="14">
    <location>
        <begin position="850"/>
        <end position="885"/>
    </location>
</feature>
<name>A0A1S3K346_LINAN</name>
<dbReference type="Pfam" id="PF15898">
    <property type="entry name" value="PRKG1_interact"/>
    <property type="match status" value="1"/>
</dbReference>
<feature type="compositionally biased region" description="Low complexity" evidence="14">
    <location>
        <begin position="794"/>
        <end position="805"/>
    </location>
</feature>
<dbReference type="FunFam" id="1.25.40.20:FF:000007">
    <property type="entry name" value="Phosphatase 1 regulatory subunit 12A"/>
    <property type="match status" value="1"/>
</dbReference>
<dbReference type="PANTHER" id="PTHR24179">
    <property type="entry name" value="PROTEIN PHOSPHATASE 1 REGULATORY SUBUNIT 12"/>
    <property type="match status" value="1"/>
</dbReference>
<feature type="compositionally biased region" description="Basic and acidic residues" evidence="14">
    <location>
        <begin position="767"/>
        <end position="793"/>
    </location>
</feature>
<keyword evidence="5" id="KW-0677">Repeat</keyword>
<accession>A0A1S3K346</accession>
<dbReference type="InterPro" id="IPR036770">
    <property type="entry name" value="Ankyrin_rpt-contain_sf"/>
</dbReference>
<dbReference type="Gene3D" id="6.10.250.1820">
    <property type="match status" value="1"/>
</dbReference>
<evidence type="ECO:0000256" key="2">
    <source>
        <dbReference type="ARBA" id="ARBA00022473"/>
    </source>
</evidence>
<evidence type="ECO:0000256" key="1">
    <source>
        <dbReference type="ARBA" id="ARBA00004245"/>
    </source>
</evidence>
<dbReference type="InterPro" id="IPR002110">
    <property type="entry name" value="Ankyrin_rpt"/>
</dbReference>
<reference evidence="17" key="1">
    <citation type="submission" date="2025-08" db="UniProtKB">
        <authorList>
            <consortium name="RefSeq"/>
        </authorList>
    </citation>
    <scope>IDENTIFICATION</scope>
    <source>
        <tissue evidence="17">Gonads</tissue>
    </source>
</reference>
<evidence type="ECO:0000256" key="14">
    <source>
        <dbReference type="SAM" id="MobiDB-lite"/>
    </source>
</evidence>
<feature type="compositionally biased region" description="Polar residues" evidence="14">
    <location>
        <begin position="668"/>
        <end position="682"/>
    </location>
</feature>
<evidence type="ECO:0000256" key="13">
    <source>
        <dbReference type="PROSITE-ProRule" id="PRU00023"/>
    </source>
</evidence>
<feature type="compositionally biased region" description="Basic and acidic residues" evidence="14">
    <location>
        <begin position="956"/>
        <end position="971"/>
    </location>
</feature>
<dbReference type="GO" id="GO:0004857">
    <property type="term" value="F:enzyme inhibitor activity"/>
    <property type="evidence" value="ECO:0007669"/>
    <property type="project" value="TreeGrafter"/>
</dbReference>
<feature type="compositionally biased region" description="Low complexity" evidence="14">
    <location>
        <begin position="386"/>
        <end position="411"/>
    </location>
</feature>
<dbReference type="GO" id="GO:0007165">
    <property type="term" value="P:signal transduction"/>
    <property type="evidence" value="ECO:0007669"/>
    <property type="project" value="InterPro"/>
</dbReference>
<feature type="region of interest" description="Disordered" evidence="14">
    <location>
        <begin position="1013"/>
        <end position="1049"/>
    </location>
</feature>
<dbReference type="PANTHER" id="PTHR24179:SF21">
    <property type="entry name" value="MYOSIN BINDING SUBUNIT, ISOFORM O"/>
    <property type="match status" value="1"/>
</dbReference>
<feature type="compositionally biased region" description="Basic and acidic residues" evidence="14">
    <location>
        <begin position="649"/>
        <end position="662"/>
    </location>
</feature>
<feature type="compositionally biased region" description="Basic and acidic residues" evidence="14">
    <location>
        <begin position="1017"/>
        <end position="1049"/>
    </location>
</feature>
<keyword evidence="3" id="KW-0963">Cytoplasm</keyword>
<keyword evidence="6 13" id="KW-0040">ANK repeat</keyword>
<evidence type="ECO:0000259" key="15">
    <source>
        <dbReference type="Pfam" id="PF15898"/>
    </source>
</evidence>
<dbReference type="InterPro" id="IPR031775">
    <property type="entry name" value="PRKG1_interact"/>
</dbReference>
<dbReference type="SUPFAM" id="SSF48403">
    <property type="entry name" value="Ankyrin repeat"/>
    <property type="match status" value="1"/>
</dbReference>
<dbReference type="AlphaFoldDB" id="A0A1S3K346"/>
<dbReference type="PROSITE" id="PS50297">
    <property type="entry name" value="ANK_REP_REGION"/>
    <property type="match status" value="4"/>
</dbReference>
<feature type="region of interest" description="Disordered" evidence="14">
    <location>
        <begin position="632"/>
        <end position="988"/>
    </location>
</feature>
<feature type="repeat" description="ANK" evidence="13">
    <location>
        <begin position="235"/>
        <end position="267"/>
    </location>
</feature>
<keyword evidence="4" id="KW-0597">Phosphoprotein</keyword>
<dbReference type="CDD" id="cd21930">
    <property type="entry name" value="IPD_PPP1R12"/>
    <property type="match status" value="1"/>
</dbReference>
<feature type="repeat" description="ANK" evidence="13">
    <location>
        <begin position="108"/>
        <end position="140"/>
    </location>
</feature>
<proteinExistence type="inferred from homology"/>
<dbReference type="GO" id="GO:0019901">
    <property type="term" value="F:protein kinase binding"/>
    <property type="evidence" value="ECO:0007669"/>
    <property type="project" value="InterPro"/>
</dbReference>
<dbReference type="OrthoDB" id="19014at2759"/>
<feature type="repeat" description="ANK" evidence="13">
    <location>
        <begin position="75"/>
        <end position="107"/>
    </location>
</feature>
<feature type="repeat" description="ANK" evidence="13">
    <location>
        <begin position="202"/>
        <end position="234"/>
    </location>
</feature>
<feature type="compositionally biased region" description="Polar residues" evidence="14">
    <location>
        <begin position="558"/>
        <end position="571"/>
    </location>
</feature>
<evidence type="ECO:0000313" key="16">
    <source>
        <dbReference type="Proteomes" id="UP000085678"/>
    </source>
</evidence>
<dbReference type="GO" id="GO:0019208">
    <property type="term" value="F:phosphatase regulator activity"/>
    <property type="evidence" value="ECO:0007669"/>
    <property type="project" value="InterPro"/>
</dbReference>
<dbReference type="GO" id="GO:0005737">
    <property type="term" value="C:cytoplasm"/>
    <property type="evidence" value="ECO:0007669"/>
    <property type="project" value="TreeGrafter"/>
</dbReference>
<dbReference type="PIRSF" id="PIRSF038141">
    <property type="entry name" value="PP1_12ABC_vert"/>
    <property type="match status" value="1"/>
</dbReference>
<evidence type="ECO:0000256" key="7">
    <source>
        <dbReference type="ARBA" id="ARBA00023212"/>
    </source>
</evidence>
<sequence length="1088" mass="121945">MADDKQKSALIRRHEQLLRWQNSETNNEAVDRPTQPVKVQFQDGCVFLAACSSGDTDEVQHLLEKGADINTANVDGLTALHQACIDDNYDMVEFLLEYGADVNVCDNEGWTPLHATASCGFVEIARLLLENGANVAACNNDGDLPFDLAEGDDMERLLEDEMDKNGIDAEAARQEEEQMMLADANQMLNNPRLAKVKVHAKTGATPLHVAAAKGYLRVMSILLQAGMDIDAKDHDGWTPLHAAAHWGQEESCKILVENMCDMEARNNSGQTVFDVADTDLLKLLEELKKKQATLKVDKKTLDKEIITTNKPMKRRTSVTRMSIDQKQHIISQNVNQERLQLEALLNQPTDDGKKSSSSSEESSEEEDDEIESSDSETEKQNEINKQATAKAQDTVTTTTAAAETPTEPEPQISEPAPTPKIEEITTEFKLPLPPQIGDGPSVDSEKKEKEPEQNKKGEDGDKNEVFGTSEEKKPLTDEEKREAEDKASVQPATLHSNLERQSSAPARIAGQRQAPTFSPRPLQRMSDSDAGPASWRAGLRKTGSSSAVPESKKDAETDTLSKVQRSASSPWLASEKKEETTGRSRGTYAGSAAQDSLEQRQRGDRHRWAYGITYPYPTRSNYTANYLNSLQNSTGGLTQSAYVPYSRRRQMENERREREREQQQQQENGDATSVSYTITLPSPATATTGTTTTPVRRSYLPPARDEESETQRKARAKRSRETRRSTQGVTLEDLEEVLAKQKTQQGPAPAATAKDKEATKPSATEDSSSRGERRKALEEDESRSARRTRENRDTNTATAAPTASTYDSGYVPRSLRNSQFSDSTNSTTTSSLTDTTTGLNRTPSYRCRYNKSEEEDKKEEKKEDTKEKEKEKDKESKEDPRDKSSAIRARRKRTERRSTGIVYFNEEAEKNREKKTEETKEASDGTNGTDASSRYSTGSRYGAGSEGSDRYSSSGRTDRTDRTERTERERPASYSAYTRSSSSSLDSAKEYKKLYEEEKAENEKLRKEIQRLQQEMSESKLESEKLKQKNDTRVVDSSTSDKRERRALERKLSEYEEELKLMETLKQDNQRLKEENGALIRVISKLSK</sequence>
<dbReference type="Gene3D" id="1.25.40.20">
    <property type="entry name" value="Ankyrin repeat-containing domain"/>
    <property type="match status" value="2"/>
</dbReference>
<dbReference type="Gene3D" id="6.10.140.390">
    <property type="match status" value="1"/>
</dbReference>
<feature type="compositionally biased region" description="Acidic residues" evidence="14">
    <location>
        <begin position="361"/>
        <end position="375"/>
    </location>
</feature>
<feature type="compositionally biased region" description="Low complexity" evidence="14">
    <location>
        <begin position="684"/>
        <end position="693"/>
    </location>
</feature>
<feature type="compositionally biased region" description="Polar residues" evidence="14">
    <location>
        <begin position="632"/>
        <end position="641"/>
    </location>
</feature>
<comment type="function">
    <text evidence="9">Regulates myosin phosphatase activity. Augments Ca(2+) sensitivity of the contractile apparatus.</text>
</comment>
<feature type="compositionally biased region" description="Polar residues" evidence="14">
    <location>
        <begin position="924"/>
        <end position="939"/>
    </location>
</feature>
<feature type="region of interest" description="Disordered" evidence="14">
    <location>
        <begin position="345"/>
        <end position="608"/>
    </location>
</feature>
<dbReference type="InterPro" id="IPR017401">
    <property type="entry name" value="MYPT1/MYPT2/Mbs85"/>
</dbReference>
<evidence type="ECO:0000313" key="17">
    <source>
        <dbReference type="RefSeq" id="XP_013417045.1"/>
    </source>
</evidence>
<evidence type="ECO:0000256" key="11">
    <source>
        <dbReference type="ARBA" id="ARBA00072757"/>
    </source>
</evidence>
<feature type="compositionally biased region" description="Basic and acidic residues" evidence="14">
    <location>
        <begin position="703"/>
        <end position="712"/>
    </location>
</feature>
<protein>
    <recommendedName>
        <fullName evidence="11">Protein phosphatase 1 regulatory subunit 12B</fullName>
    </recommendedName>
    <alternativeName>
        <fullName evidence="12">Myosin phosphatase-targeting subunit 2</fullName>
    </alternativeName>
</protein>
<evidence type="ECO:0000256" key="9">
    <source>
        <dbReference type="ARBA" id="ARBA00059024"/>
    </source>
</evidence>